<gene>
    <name evidence="3" type="ORF">METZ01_LOCUS259563</name>
</gene>
<name>A0A382J515_9ZZZZ</name>
<feature type="region of interest" description="Disordered" evidence="1">
    <location>
        <begin position="40"/>
        <end position="61"/>
    </location>
</feature>
<evidence type="ECO:0000259" key="2">
    <source>
        <dbReference type="Pfam" id="PF13511"/>
    </source>
</evidence>
<proteinExistence type="predicted"/>
<dbReference type="AlphaFoldDB" id="A0A382J515"/>
<dbReference type="InterPro" id="IPR025392">
    <property type="entry name" value="DUF4124"/>
</dbReference>
<dbReference type="EMBL" id="UINC01071643">
    <property type="protein sequence ID" value="SVC06709.1"/>
    <property type="molecule type" value="Genomic_DNA"/>
</dbReference>
<reference evidence="3" key="1">
    <citation type="submission" date="2018-05" db="EMBL/GenBank/DDBJ databases">
        <authorList>
            <person name="Lanie J.A."/>
            <person name="Ng W.-L."/>
            <person name="Kazmierczak K.M."/>
            <person name="Andrzejewski T.M."/>
            <person name="Davidsen T.M."/>
            <person name="Wayne K.J."/>
            <person name="Tettelin H."/>
            <person name="Glass J.I."/>
            <person name="Rusch D."/>
            <person name="Podicherti R."/>
            <person name="Tsui H.-C.T."/>
            <person name="Winkler M.E."/>
        </authorList>
    </citation>
    <scope>NUCLEOTIDE SEQUENCE</scope>
</reference>
<accession>A0A382J515</accession>
<organism evidence="3">
    <name type="scientific">marine metagenome</name>
    <dbReference type="NCBI Taxonomy" id="408172"/>
    <lineage>
        <taxon>unclassified sequences</taxon>
        <taxon>metagenomes</taxon>
        <taxon>ecological metagenomes</taxon>
    </lineage>
</organism>
<feature type="domain" description="DUF4124" evidence="2">
    <location>
        <begin position="15"/>
        <end position="58"/>
    </location>
</feature>
<feature type="non-terminal residue" evidence="3">
    <location>
        <position position="79"/>
    </location>
</feature>
<protein>
    <recommendedName>
        <fullName evidence="2">DUF4124 domain-containing protein</fullName>
    </recommendedName>
</protein>
<sequence>MKGIKHICLFLFSTLMMSPNPVLAKMYKWVDEKEKTHFTDNRMNIPPQYRTPEKKSLAGTKEKRVALGRGFPLEIPGDW</sequence>
<dbReference type="Pfam" id="PF13511">
    <property type="entry name" value="DUF4124"/>
    <property type="match status" value="1"/>
</dbReference>
<evidence type="ECO:0000256" key="1">
    <source>
        <dbReference type="SAM" id="MobiDB-lite"/>
    </source>
</evidence>
<feature type="compositionally biased region" description="Basic and acidic residues" evidence="1">
    <location>
        <begin position="51"/>
        <end position="61"/>
    </location>
</feature>
<evidence type="ECO:0000313" key="3">
    <source>
        <dbReference type="EMBL" id="SVC06709.1"/>
    </source>
</evidence>